<dbReference type="InterPro" id="IPR001628">
    <property type="entry name" value="Znf_hrmn_rcpt"/>
</dbReference>
<dbReference type="Ensembl" id="ENSAPOT00000022658.1">
    <property type="protein sequence ID" value="ENSAPOP00000030519.1"/>
    <property type="gene ID" value="ENSAPOG00000017151.1"/>
</dbReference>
<reference evidence="10" key="1">
    <citation type="submission" date="2025-08" db="UniProtKB">
        <authorList>
            <consortium name="Ensembl"/>
        </authorList>
    </citation>
    <scope>IDENTIFICATION</scope>
</reference>
<accession>A0A3Q1GLX5</accession>
<evidence type="ECO:0000256" key="3">
    <source>
        <dbReference type="ARBA" id="ARBA00022833"/>
    </source>
</evidence>
<evidence type="ECO:0000256" key="4">
    <source>
        <dbReference type="ARBA" id="ARBA00023015"/>
    </source>
</evidence>
<dbReference type="GO" id="GO:0043565">
    <property type="term" value="F:sequence-specific DNA binding"/>
    <property type="evidence" value="ECO:0007669"/>
    <property type="project" value="InterPro"/>
</dbReference>
<dbReference type="GeneTree" id="ENSGT00940000159208"/>
<dbReference type="Gene3D" id="3.30.50.10">
    <property type="entry name" value="Erythroid Transcription Factor GATA-1, subunit A"/>
    <property type="match status" value="1"/>
</dbReference>
<evidence type="ECO:0000256" key="6">
    <source>
        <dbReference type="ARBA" id="ARBA00023163"/>
    </source>
</evidence>
<dbReference type="SUPFAM" id="SSF57716">
    <property type="entry name" value="Glucocorticoid receptor-like (DNA-binding domain)"/>
    <property type="match status" value="1"/>
</dbReference>
<dbReference type="PROSITE" id="PS00031">
    <property type="entry name" value="NUCLEAR_REC_DBD_1"/>
    <property type="match status" value="1"/>
</dbReference>
<proteinExistence type="predicted"/>
<reference evidence="10" key="2">
    <citation type="submission" date="2025-09" db="UniProtKB">
        <authorList>
            <consortium name="Ensembl"/>
        </authorList>
    </citation>
    <scope>IDENTIFICATION</scope>
</reference>
<evidence type="ECO:0000256" key="7">
    <source>
        <dbReference type="ARBA" id="ARBA00023170"/>
    </source>
</evidence>
<evidence type="ECO:0000256" key="8">
    <source>
        <dbReference type="ARBA" id="ARBA00023242"/>
    </source>
</evidence>
<keyword evidence="4" id="KW-0805">Transcription regulation</keyword>
<dbReference type="InterPro" id="IPR013088">
    <property type="entry name" value="Znf_NHR/GATA"/>
</dbReference>
<dbReference type="PANTHER" id="PTHR48092">
    <property type="entry name" value="KNIRPS-RELATED PROTEIN-RELATED"/>
    <property type="match status" value="1"/>
</dbReference>
<dbReference type="InParanoid" id="A0A3Q1GLX5"/>
<dbReference type="GO" id="GO:0008270">
    <property type="term" value="F:zinc ion binding"/>
    <property type="evidence" value="ECO:0007669"/>
    <property type="project" value="UniProtKB-KW"/>
</dbReference>
<keyword evidence="2" id="KW-0863">Zinc-finger</keyword>
<dbReference type="Proteomes" id="UP000257200">
    <property type="component" value="Unplaced"/>
</dbReference>
<evidence type="ECO:0000256" key="2">
    <source>
        <dbReference type="ARBA" id="ARBA00022771"/>
    </source>
</evidence>
<name>A0A3Q1GLX5_9TELE</name>
<dbReference type="Pfam" id="PF00105">
    <property type="entry name" value="zf-C4"/>
    <property type="match status" value="1"/>
</dbReference>
<dbReference type="STRING" id="80966.ENSAPOP00000030519"/>
<evidence type="ECO:0000259" key="9">
    <source>
        <dbReference type="PROSITE" id="PS51030"/>
    </source>
</evidence>
<dbReference type="PROSITE" id="PS51030">
    <property type="entry name" value="NUCLEAR_REC_DBD_2"/>
    <property type="match status" value="1"/>
</dbReference>
<dbReference type="GO" id="GO:0003700">
    <property type="term" value="F:DNA-binding transcription factor activity"/>
    <property type="evidence" value="ECO:0007669"/>
    <property type="project" value="InterPro"/>
</dbReference>
<keyword evidence="8" id="KW-0539">Nucleus</keyword>
<evidence type="ECO:0000256" key="5">
    <source>
        <dbReference type="ARBA" id="ARBA00023125"/>
    </source>
</evidence>
<evidence type="ECO:0000256" key="1">
    <source>
        <dbReference type="ARBA" id="ARBA00022723"/>
    </source>
</evidence>
<evidence type="ECO:0000313" key="10">
    <source>
        <dbReference type="Ensembl" id="ENSAPOP00000030519.1"/>
    </source>
</evidence>
<keyword evidence="6" id="KW-0804">Transcription</keyword>
<protein>
    <recommendedName>
        <fullName evidence="9">Nuclear receptor domain-containing protein</fullName>
    </recommendedName>
</protein>
<keyword evidence="11" id="KW-1185">Reference proteome</keyword>
<keyword evidence="1" id="KW-0479">Metal-binding</keyword>
<keyword evidence="5" id="KW-0238">DNA-binding</keyword>
<dbReference type="AlphaFoldDB" id="A0A3Q1GLX5"/>
<evidence type="ECO:0000313" key="11">
    <source>
        <dbReference type="Proteomes" id="UP000257200"/>
    </source>
</evidence>
<dbReference type="SMART" id="SM00399">
    <property type="entry name" value="ZnF_C4"/>
    <property type="match status" value="1"/>
</dbReference>
<dbReference type="InterPro" id="IPR050200">
    <property type="entry name" value="Nuclear_hormone_rcpt_NR3"/>
</dbReference>
<keyword evidence="7" id="KW-0675">Receptor</keyword>
<feature type="domain" description="Nuclear receptor" evidence="9">
    <location>
        <begin position="56"/>
        <end position="86"/>
    </location>
</feature>
<keyword evidence="3" id="KW-0862">Zinc</keyword>
<sequence>MISQKMLEKQFLKIQTHSILKFRCCLLQPNSSDDVKPPLGLKQLSSHSPGPMLSQKRLCSICGDRSSGKHYGVYSCEGCKGFFKRTTRCHFSPIIPQPASKTGAQRSFT</sequence>
<organism evidence="10 11">
    <name type="scientific">Acanthochromis polyacanthus</name>
    <name type="common">spiny chromis</name>
    <dbReference type="NCBI Taxonomy" id="80966"/>
    <lineage>
        <taxon>Eukaryota</taxon>
        <taxon>Metazoa</taxon>
        <taxon>Chordata</taxon>
        <taxon>Craniata</taxon>
        <taxon>Vertebrata</taxon>
        <taxon>Euteleostomi</taxon>
        <taxon>Actinopterygii</taxon>
        <taxon>Neopterygii</taxon>
        <taxon>Teleostei</taxon>
        <taxon>Neoteleostei</taxon>
        <taxon>Acanthomorphata</taxon>
        <taxon>Ovalentaria</taxon>
        <taxon>Pomacentridae</taxon>
        <taxon>Acanthochromis</taxon>
    </lineage>
</organism>
<dbReference type="PRINTS" id="PR00047">
    <property type="entry name" value="STROIDFINGER"/>
</dbReference>